<keyword evidence="4" id="KW-0206">Cytoskeleton</keyword>
<dbReference type="InterPro" id="IPR001752">
    <property type="entry name" value="Kinesin_motor_dom"/>
</dbReference>
<feature type="compositionally biased region" description="Basic and acidic residues" evidence="7">
    <location>
        <begin position="1316"/>
        <end position="1325"/>
    </location>
</feature>
<dbReference type="EMBL" id="CP111014">
    <property type="protein sequence ID" value="WAR00396.1"/>
    <property type="molecule type" value="Genomic_DNA"/>
</dbReference>
<evidence type="ECO:0000256" key="4">
    <source>
        <dbReference type="ARBA" id="ARBA00023212"/>
    </source>
</evidence>
<keyword evidence="6" id="KW-0175">Coiled coil</keyword>
<evidence type="ECO:0000256" key="2">
    <source>
        <dbReference type="ARBA" id="ARBA00022741"/>
    </source>
</evidence>
<dbReference type="PANTHER" id="PTHR47972">
    <property type="entry name" value="KINESIN-LIKE PROTEIN KLP-3"/>
    <property type="match status" value="1"/>
</dbReference>
<dbReference type="InterPro" id="IPR027640">
    <property type="entry name" value="Kinesin-like_fam"/>
</dbReference>
<evidence type="ECO:0000259" key="8">
    <source>
        <dbReference type="PROSITE" id="PS50067"/>
    </source>
</evidence>
<feature type="coiled-coil region" evidence="6">
    <location>
        <begin position="691"/>
        <end position="840"/>
    </location>
</feature>
<keyword evidence="5" id="KW-0505">Motor protein</keyword>
<comment type="similarity">
    <text evidence="5">Belongs to the TRAFAC class myosin-kinesin ATPase superfamily. Kinesin family.</text>
</comment>
<gene>
    <name evidence="9" type="ORF">MAR_024768</name>
</gene>
<feature type="coiled-coil region" evidence="6">
    <location>
        <begin position="552"/>
        <end position="579"/>
    </location>
</feature>
<dbReference type="SMART" id="SM00129">
    <property type="entry name" value="KISc"/>
    <property type="match status" value="1"/>
</dbReference>
<feature type="compositionally biased region" description="Polar residues" evidence="7">
    <location>
        <begin position="132"/>
        <end position="153"/>
    </location>
</feature>
<dbReference type="Pfam" id="PF00225">
    <property type="entry name" value="Kinesin"/>
    <property type="match status" value="1"/>
</dbReference>
<evidence type="ECO:0000313" key="10">
    <source>
        <dbReference type="Proteomes" id="UP001164746"/>
    </source>
</evidence>
<dbReference type="Gene3D" id="3.40.850.10">
    <property type="entry name" value="Kinesin motor domain"/>
    <property type="match status" value="1"/>
</dbReference>
<evidence type="ECO:0000256" key="7">
    <source>
        <dbReference type="SAM" id="MobiDB-lite"/>
    </source>
</evidence>
<dbReference type="PROSITE" id="PS50067">
    <property type="entry name" value="KINESIN_MOTOR_2"/>
    <property type="match status" value="1"/>
</dbReference>
<keyword evidence="2 5" id="KW-0547">Nucleotide-binding</keyword>
<feature type="coiled-coil region" evidence="6">
    <location>
        <begin position="313"/>
        <end position="347"/>
    </location>
</feature>
<feature type="compositionally biased region" description="Basic and acidic residues" evidence="7">
    <location>
        <begin position="158"/>
        <end position="173"/>
    </location>
</feature>
<protein>
    <submittedName>
        <fullName evidence="9">KN14I-like protein</fullName>
    </submittedName>
</protein>
<keyword evidence="3 5" id="KW-0067">ATP-binding</keyword>
<keyword evidence="10" id="KW-1185">Reference proteome</keyword>
<dbReference type="PROSITE" id="PS00411">
    <property type="entry name" value="KINESIN_MOTOR_1"/>
    <property type="match status" value="1"/>
</dbReference>
<feature type="region of interest" description="Disordered" evidence="7">
    <location>
        <begin position="15"/>
        <end position="186"/>
    </location>
</feature>
<feature type="coiled-coil region" evidence="6">
    <location>
        <begin position="987"/>
        <end position="1215"/>
    </location>
</feature>
<dbReference type="InterPro" id="IPR036961">
    <property type="entry name" value="Kinesin_motor_dom_sf"/>
</dbReference>
<dbReference type="InterPro" id="IPR027417">
    <property type="entry name" value="P-loop_NTPase"/>
</dbReference>
<feature type="region of interest" description="Disordered" evidence="7">
    <location>
        <begin position="1302"/>
        <end position="1325"/>
    </location>
</feature>
<dbReference type="SUPFAM" id="SSF52540">
    <property type="entry name" value="P-loop containing nucleoside triphosphate hydrolases"/>
    <property type="match status" value="1"/>
</dbReference>
<evidence type="ECO:0000256" key="1">
    <source>
        <dbReference type="ARBA" id="ARBA00004245"/>
    </source>
</evidence>
<feature type="coiled-coil region" evidence="6">
    <location>
        <begin position="431"/>
        <end position="465"/>
    </location>
</feature>
<feature type="binding site" evidence="5">
    <location>
        <begin position="1472"/>
        <end position="1479"/>
    </location>
    <ligand>
        <name>ATP</name>
        <dbReference type="ChEBI" id="CHEBI:30616"/>
    </ligand>
</feature>
<sequence length="1704" mass="191067">MIDLSTFLLVRMATKEKVKKKKKVQSPAVKRKTKASPLHVPVVNDSRDEEVEPEISQEQDVQGSQVSVRSAVDDNIKDNTVQNGSGRQQASTKSPKASSSDSKKPKKDHVEQKLVKGRGQKESLSDPPRSMSPVTAVQVTKMSTQGSTVSLRSNHSRASKEAWVERSENEVKDAQPSQSSKHSLVSLKDADKSLRENGFKGVSVEVEEDSAEKHAYIPYLYARNCIAKITEDMKAMKTNHIIIVENIQEHYSDIETETQEQFNMFVLCIREEYSKKRNTFRQVIDAHQVELDKKEKYWNEMLTSLAERNNRLLKEKKMLLVHSKTEIERLEREKEELVQQYADEGAHRGALVAAVPQAWEEERKVLHDQLESEKATVASLRSQLASQGPVAMAQVTSGGGGMSDVARVESKQMSAAGAGFSGGALAAAGAMTAARDNKQQMEKERQEIEDERAQFSEDRAKFEEEREMFAAERAQWMGQIAQLQTELGEKSVSGNEWQVKHDIIAGRLAEVGDIQAKYLLLESQYQALAAIVKDTDTSSATKAQLEKNGEEKKMMEGEKASLDKEITQWEKQFEKANKRKPTDDDKPDSIQEMYTTRQEVEYMVTSLEQKEKTLRQVESGSVPDVPDVTHKPVDTKEPEVVTVQVKVPDPSIVEALEKSQGDIIEVRVEVTKLQEHITLLRTEISQQNTQIQTQMTHIAELEHQIASMQAEGVVGGGVMVGGTSVSQEELEKLKEENRNLRRDMKKILKQYERLAQSQADKGVPASVADDDTIATLDNKIADLEAENEALKDERLILREKVKTITETITVTHFEDNKKAVEEKDKRINDLLKELTKLREMNVSMAKDMKKMVKSHMKTKIRMDELINAEKAAKLLEKVAMQVHDIHSEVPPAAVMVNDRLEDSLTRVTSTKLILDNKQAAYQAWLDTYQKKHGKAPGKGDRDALGEDIHDDWEQAKHDYKEAHLLMSALQIMKSGDVSEAVGQDDTESKAEIEIVNLEKALASADNRLLDLEASNKNVINERDRYKEKVEELEKMLEDAGKQIDFNATLLADSQSTAELTEQLGELRKKSDNFEAELMQERMSHVSTRDELETLRKQMDSLKEEMANEKQGLDAKLEASRSEMQAHITLKEEELSAKKARIEQLESEKLSKLPPDTAAEMKALQDKLRELEQDSSSSKSSTATQNAKMAELAAALEVATKNLETIRAHNRELEVKVKAGRHEKDKESKRVSRHMEEKQQKASTEDKQRIQLLVKRVKELENQLGKGVAAAGGVGADKGDVLKLRREIKDQAAEIKRLEKEVRLAGPGGGGGSAKDQVAEKHKTAKQEKVLKEMEKRMDMEKERTAQMMAGLQAADAENSVLKKELEAKEKNVAKLTAELKTIGMAAKEGIEAAAKVKDLQHENKKLGDENVVLTKNFESERVLRKKYYNMVEDMKGKIRVYCRARPMSKTELDRNLIQSAMDGYNVCIFAYGQTGSGKTFTMIGDRDQKYPGVAPRAFNRIFDLGDEMKSKFTLHVETYMMELYNDKLIDLFARPATSEDGAVVKNARNAKELFALFEEGSANRHVASTKMNAESSRSHLIIGIILTSTNKNTGNVTKGKLSLVDLAGSERVAKTQAGAEQLKEAMSINKSLSALGDVISALSSDQQFIPYRNNKLTMLMQDSLGGNAKTLMFVNISPADYNMEETIISKMKKGETLDVDLEEL</sequence>
<organism evidence="9 10">
    <name type="scientific">Mya arenaria</name>
    <name type="common">Soft-shell clam</name>
    <dbReference type="NCBI Taxonomy" id="6604"/>
    <lineage>
        <taxon>Eukaryota</taxon>
        <taxon>Metazoa</taxon>
        <taxon>Spiralia</taxon>
        <taxon>Lophotrochozoa</taxon>
        <taxon>Mollusca</taxon>
        <taxon>Bivalvia</taxon>
        <taxon>Autobranchia</taxon>
        <taxon>Heteroconchia</taxon>
        <taxon>Euheterodonta</taxon>
        <taxon>Imparidentia</taxon>
        <taxon>Neoheterodontei</taxon>
        <taxon>Myida</taxon>
        <taxon>Myoidea</taxon>
        <taxon>Myidae</taxon>
        <taxon>Mya</taxon>
    </lineage>
</organism>
<dbReference type="Pfam" id="PF16796">
    <property type="entry name" value="Microtub_bd"/>
    <property type="match status" value="1"/>
</dbReference>
<dbReference type="InterPro" id="IPR031852">
    <property type="entry name" value="Vik1/Cik1_MT-bd"/>
</dbReference>
<dbReference type="PRINTS" id="PR00380">
    <property type="entry name" value="KINESINHEAVY"/>
</dbReference>
<feature type="domain" description="Kinesin motor" evidence="8">
    <location>
        <begin position="1389"/>
        <end position="1699"/>
    </location>
</feature>
<comment type="subcellular location">
    <subcellularLocation>
        <location evidence="1">Cytoplasm</location>
        <location evidence="1">Cytoskeleton</location>
    </subcellularLocation>
</comment>
<reference evidence="9" key="1">
    <citation type="submission" date="2022-11" db="EMBL/GenBank/DDBJ databases">
        <title>Centuries of genome instability and evolution in soft-shell clam transmissible cancer (bioRxiv).</title>
        <authorList>
            <person name="Hart S.F.M."/>
            <person name="Yonemitsu M.A."/>
            <person name="Giersch R.M."/>
            <person name="Beal B.F."/>
            <person name="Arriagada G."/>
            <person name="Davis B.W."/>
            <person name="Ostrander E.A."/>
            <person name="Goff S.P."/>
            <person name="Metzger M.J."/>
        </authorList>
    </citation>
    <scope>NUCLEOTIDE SEQUENCE</scope>
    <source>
        <strain evidence="9">MELC-2E11</strain>
        <tissue evidence="9">Siphon/mantle</tissue>
    </source>
</reference>
<feature type="compositionally biased region" description="Polar residues" evidence="7">
    <location>
        <begin position="58"/>
        <end position="68"/>
    </location>
</feature>
<dbReference type="Proteomes" id="UP001164746">
    <property type="component" value="Chromosome 3"/>
</dbReference>
<feature type="compositionally biased region" description="Basic residues" evidence="7">
    <location>
        <begin position="17"/>
        <end position="34"/>
    </location>
</feature>
<proteinExistence type="inferred from homology"/>
<feature type="region of interest" description="Disordered" evidence="7">
    <location>
        <begin position="1217"/>
        <end position="1243"/>
    </location>
</feature>
<dbReference type="InterPro" id="IPR019821">
    <property type="entry name" value="Kinesin_motor_CS"/>
</dbReference>
<feature type="compositionally biased region" description="Low complexity" evidence="7">
    <location>
        <begin position="90"/>
        <end position="100"/>
    </location>
</feature>
<feature type="compositionally biased region" description="Acidic residues" evidence="7">
    <location>
        <begin position="47"/>
        <end position="57"/>
    </location>
</feature>
<accession>A0ABY7DUP6</accession>
<keyword evidence="4" id="KW-0963">Cytoplasm</keyword>
<evidence type="ECO:0000256" key="5">
    <source>
        <dbReference type="PROSITE-ProRule" id="PRU00283"/>
    </source>
</evidence>
<feature type="compositionally biased region" description="Polar residues" evidence="7">
    <location>
        <begin position="78"/>
        <end position="89"/>
    </location>
</feature>
<feature type="compositionally biased region" description="Basic and acidic residues" evidence="7">
    <location>
        <begin position="108"/>
        <end position="124"/>
    </location>
</feature>
<name>A0ABY7DUP6_MYAAR</name>
<dbReference type="PANTHER" id="PTHR47972:SF16">
    <property type="entry name" value="KINESIN-LIKE PROTEIN"/>
    <property type="match status" value="1"/>
</dbReference>
<evidence type="ECO:0000256" key="6">
    <source>
        <dbReference type="SAM" id="Coils"/>
    </source>
</evidence>
<evidence type="ECO:0000313" key="9">
    <source>
        <dbReference type="EMBL" id="WAR00396.1"/>
    </source>
</evidence>
<evidence type="ECO:0000256" key="3">
    <source>
        <dbReference type="ARBA" id="ARBA00022840"/>
    </source>
</evidence>